<protein>
    <recommendedName>
        <fullName evidence="1">Integrase catalytic domain-containing protein</fullName>
    </recommendedName>
</protein>
<dbReference type="RefSeq" id="WP_411914751.1">
    <property type="nucleotide sequence ID" value="NZ_BAAFSF010000001.1"/>
</dbReference>
<gene>
    <name evidence="2" type="ORF">Tsumi_00250</name>
</gene>
<dbReference type="InterPro" id="IPR036397">
    <property type="entry name" value="RNaseH_sf"/>
</dbReference>
<dbReference type="EMBL" id="BAAFSF010000001">
    <property type="protein sequence ID" value="GAB1250921.1"/>
    <property type="molecule type" value="Genomic_DNA"/>
</dbReference>
<accession>A0ABQ0DZN5</accession>
<evidence type="ECO:0000313" key="2">
    <source>
        <dbReference type="EMBL" id="GAB1250921.1"/>
    </source>
</evidence>
<name>A0ABQ0DZN5_9PORP</name>
<proteinExistence type="predicted"/>
<dbReference type="InterPro" id="IPR012337">
    <property type="entry name" value="RNaseH-like_sf"/>
</dbReference>
<feature type="domain" description="Integrase catalytic" evidence="1">
    <location>
        <begin position="1"/>
        <end position="96"/>
    </location>
</feature>
<evidence type="ECO:0000259" key="1">
    <source>
        <dbReference type="PROSITE" id="PS50994"/>
    </source>
</evidence>
<reference evidence="2 3" key="1">
    <citation type="journal article" date="2025" name="Int. J. Syst. Evol. Microbiol.">
        <title>Desulfovibrio falkowii sp. nov., Porphyromonas miyakawae sp. nov., Mediterraneibacter flintii sp. nov. and Owariibacterium komagatae gen. nov., sp. nov., isolated from human faeces.</title>
        <authorList>
            <person name="Hamaguchi T."/>
            <person name="Ohara M."/>
            <person name="Hisatomi A."/>
            <person name="Sekiguchi K."/>
            <person name="Takeda J.I."/>
            <person name="Ueyama J."/>
            <person name="Ito M."/>
            <person name="Nishiwaki H."/>
            <person name="Ogi T."/>
            <person name="Hirayama M."/>
            <person name="Ohkuma M."/>
            <person name="Sakamoto M."/>
            <person name="Ohno K."/>
        </authorList>
    </citation>
    <scope>NUCLEOTIDE SEQUENCE [LARGE SCALE GENOMIC DNA]</scope>
    <source>
        <strain evidence="2 3">13CB11C</strain>
    </source>
</reference>
<dbReference type="Gene3D" id="3.30.420.10">
    <property type="entry name" value="Ribonuclease H-like superfamily/Ribonuclease H"/>
    <property type="match status" value="1"/>
</dbReference>
<dbReference type="InterPro" id="IPR001584">
    <property type="entry name" value="Integrase_cat-core"/>
</dbReference>
<organism evidence="2 3">
    <name type="scientific">Porphyromonas miyakawae</name>
    <dbReference type="NCBI Taxonomy" id="3137470"/>
    <lineage>
        <taxon>Bacteria</taxon>
        <taxon>Pseudomonadati</taxon>
        <taxon>Bacteroidota</taxon>
        <taxon>Bacteroidia</taxon>
        <taxon>Bacteroidales</taxon>
        <taxon>Porphyromonadaceae</taxon>
        <taxon>Porphyromonas</taxon>
    </lineage>
</organism>
<dbReference type="SUPFAM" id="SSF53098">
    <property type="entry name" value="Ribonuclease H-like"/>
    <property type="match status" value="1"/>
</dbReference>
<dbReference type="PROSITE" id="PS50994">
    <property type="entry name" value="INTEGRASE"/>
    <property type="match status" value="1"/>
</dbReference>
<dbReference type="InterPro" id="IPR051917">
    <property type="entry name" value="Transposase-Integrase"/>
</dbReference>
<sequence length="96" mass="11172">MDIGRAFQGDNGTEFTHFKSIERALKIPVFFAKPYCSADKPHIENINGLIRQYIPKGKSFDEISDDEIKQIQNQLNNRPHKKLGYKTPYEVFFLHS</sequence>
<evidence type="ECO:0000313" key="3">
    <source>
        <dbReference type="Proteomes" id="UP001628220"/>
    </source>
</evidence>
<dbReference type="Proteomes" id="UP001628220">
    <property type="component" value="Unassembled WGS sequence"/>
</dbReference>
<dbReference type="NCBIfam" id="NF033563">
    <property type="entry name" value="transpos_IS30"/>
    <property type="match status" value="1"/>
</dbReference>
<dbReference type="PANTHER" id="PTHR10948:SF23">
    <property type="entry name" value="TRANSPOSASE INSI FOR INSERTION SEQUENCE ELEMENT IS30A-RELATED"/>
    <property type="match status" value="1"/>
</dbReference>
<keyword evidence="3" id="KW-1185">Reference proteome</keyword>
<dbReference type="PANTHER" id="PTHR10948">
    <property type="entry name" value="TRANSPOSASE"/>
    <property type="match status" value="1"/>
</dbReference>
<comment type="caution">
    <text evidence="2">The sequence shown here is derived from an EMBL/GenBank/DDBJ whole genome shotgun (WGS) entry which is preliminary data.</text>
</comment>
<dbReference type="InterPro" id="IPR053392">
    <property type="entry name" value="Transposase_IS30-like"/>
</dbReference>